<keyword evidence="1" id="KW-0812">Transmembrane</keyword>
<organism evidence="2">
    <name type="scientific">viral metagenome</name>
    <dbReference type="NCBI Taxonomy" id="1070528"/>
    <lineage>
        <taxon>unclassified sequences</taxon>
        <taxon>metagenomes</taxon>
        <taxon>organismal metagenomes</taxon>
    </lineage>
</organism>
<evidence type="ECO:0000256" key="1">
    <source>
        <dbReference type="SAM" id="Phobius"/>
    </source>
</evidence>
<proteinExistence type="predicted"/>
<reference evidence="2" key="1">
    <citation type="journal article" date="2020" name="Nature">
        <title>Giant virus diversity and host interactions through global metagenomics.</title>
        <authorList>
            <person name="Schulz F."/>
            <person name="Roux S."/>
            <person name="Paez-Espino D."/>
            <person name="Jungbluth S."/>
            <person name="Walsh D.A."/>
            <person name="Denef V.J."/>
            <person name="McMahon K.D."/>
            <person name="Konstantinidis K.T."/>
            <person name="Eloe-Fadrosh E.A."/>
            <person name="Kyrpides N.C."/>
            <person name="Woyke T."/>
        </authorList>
    </citation>
    <scope>NUCLEOTIDE SEQUENCE</scope>
    <source>
        <strain evidence="2">GVMAG-S-1101164-105</strain>
    </source>
</reference>
<dbReference type="Pfam" id="PF11820">
    <property type="entry name" value="DUF3339"/>
    <property type="match status" value="1"/>
</dbReference>
<feature type="transmembrane region" description="Helical" evidence="1">
    <location>
        <begin position="35"/>
        <end position="54"/>
    </location>
</feature>
<keyword evidence="1" id="KW-1133">Transmembrane helix</keyword>
<dbReference type="InterPro" id="IPR021775">
    <property type="entry name" value="DUF3339"/>
</dbReference>
<dbReference type="EMBL" id="MN740737">
    <property type="protein sequence ID" value="QHU09466.1"/>
    <property type="molecule type" value="Genomic_DNA"/>
</dbReference>
<accession>A0A6C0JXC8</accession>
<protein>
    <submittedName>
        <fullName evidence="2">Uncharacterized protein</fullName>
    </submittedName>
</protein>
<name>A0A6C0JXC8_9ZZZZ</name>
<evidence type="ECO:0000313" key="2">
    <source>
        <dbReference type="EMBL" id="QHU09466.1"/>
    </source>
</evidence>
<dbReference type="AlphaFoldDB" id="A0A6C0JXC8"/>
<sequence>MVSLVAATLLFILLSPGFLLTLPPVGDKIFMSYKTSLFSILVHSLVFAVALLFLNKIEGFATARKSKN</sequence>
<keyword evidence="1" id="KW-0472">Membrane</keyword>